<accession>A0A9X4NZA6</accession>
<feature type="non-terminal residue" evidence="1">
    <location>
        <position position="1"/>
    </location>
</feature>
<sequence length="77" mass="8114">SFITQAFDNAQARAAQNTQLAQLSGDPAIVEAVGRLRGWDFSMPTGIPEGFDGFDVGAPPFPRSGKEVANSIAATLY</sequence>
<proteinExistence type="predicted"/>
<comment type="caution">
    <text evidence="1">The sequence shown here is derived from an EMBL/GenBank/DDBJ whole genome shotgun (WGS) entry which is preliminary data.</text>
</comment>
<keyword evidence="2" id="KW-1185">Reference proteome</keyword>
<reference evidence="1" key="1">
    <citation type="submission" date="2022-06" db="EMBL/GenBank/DDBJ databases">
        <title>Lactococcus from bovine mastitis in China.</title>
        <authorList>
            <person name="Lin Y."/>
            <person name="Han B."/>
        </authorList>
    </citation>
    <scope>NUCLEOTIDE SEQUENCE</scope>
    <source>
        <strain evidence="1">Ningxia-I-26</strain>
    </source>
</reference>
<evidence type="ECO:0000313" key="2">
    <source>
        <dbReference type="Proteomes" id="UP001153199"/>
    </source>
</evidence>
<dbReference type="Proteomes" id="UP001153199">
    <property type="component" value="Unassembled WGS sequence"/>
</dbReference>
<dbReference type="RefSeq" id="WP_279369210.1">
    <property type="nucleotide sequence ID" value="NZ_JAMWFV010000186.1"/>
</dbReference>
<feature type="non-terminal residue" evidence="1">
    <location>
        <position position="77"/>
    </location>
</feature>
<dbReference type="AlphaFoldDB" id="A0A9X4NZA6"/>
<evidence type="ECO:0000313" key="1">
    <source>
        <dbReference type="EMBL" id="MDG6146417.1"/>
    </source>
</evidence>
<protein>
    <submittedName>
        <fullName evidence="1">Uncharacterized protein</fullName>
    </submittedName>
</protein>
<organism evidence="1 2">
    <name type="scientific">Lactococcus formosensis</name>
    <dbReference type="NCBI Taxonomy" id="1281486"/>
    <lineage>
        <taxon>Bacteria</taxon>
        <taxon>Bacillati</taxon>
        <taxon>Bacillota</taxon>
        <taxon>Bacilli</taxon>
        <taxon>Lactobacillales</taxon>
        <taxon>Streptococcaceae</taxon>
        <taxon>Lactococcus</taxon>
    </lineage>
</organism>
<name>A0A9X4NZA6_9LACT</name>
<gene>
    <name evidence="1" type="ORF">NF717_12305</name>
</gene>
<dbReference type="EMBL" id="JAMWFV010000186">
    <property type="protein sequence ID" value="MDG6146417.1"/>
    <property type="molecule type" value="Genomic_DNA"/>
</dbReference>